<sequence length="246" mass="27232">MKKMDFTTGKPKVCVSLMAKDYSDLIAQAKELNQSIADIVEWRVDYYPEAKEAEKVIETLIDLRECLADKTLLFTFRTLDEGGEQAIGLNDYKKLYLAVAQSKKVDLMDIELSYAEFLGRQFVQEIKNQEIQVIISHHDFDKTPDDATLIFKIGVMNQFGADVGKLATMPQSLEDVLRMLGLITKARGFSQLPLAVMSMGEVGKISRVSGELIGSVLTFGAVGEASAPGQIPLDQLVECMNALKLS</sequence>
<keyword evidence="7" id="KW-1185">Reference proteome</keyword>
<feature type="binding site" evidence="5">
    <location>
        <begin position="41"/>
        <end position="43"/>
    </location>
    <ligand>
        <name>3-dehydroquinate</name>
        <dbReference type="ChEBI" id="CHEBI:32364"/>
    </ligand>
</feature>
<dbReference type="CDD" id="cd00502">
    <property type="entry name" value="DHQase_I"/>
    <property type="match status" value="1"/>
</dbReference>
<dbReference type="PANTHER" id="PTHR43699">
    <property type="entry name" value="3-DEHYDROQUINATE DEHYDRATASE"/>
    <property type="match status" value="1"/>
</dbReference>
<name>A0ABV9MQQ3_9ENTE</name>
<keyword evidence="2 5" id="KW-0057">Aromatic amino acid biosynthesis</keyword>
<evidence type="ECO:0000256" key="4">
    <source>
        <dbReference type="ARBA" id="ARBA00023270"/>
    </source>
</evidence>
<reference evidence="7" key="1">
    <citation type="journal article" date="2019" name="Int. J. Syst. Evol. Microbiol.">
        <title>The Global Catalogue of Microorganisms (GCM) 10K type strain sequencing project: providing services to taxonomists for standard genome sequencing and annotation.</title>
        <authorList>
            <consortium name="The Broad Institute Genomics Platform"/>
            <consortium name="The Broad Institute Genome Sequencing Center for Infectious Disease"/>
            <person name="Wu L."/>
            <person name="Ma J."/>
        </authorList>
    </citation>
    <scope>NUCLEOTIDE SEQUENCE [LARGE SCALE GENOMIC DNA]</scope>
    <source>
        <strain evidence="7">CGMCC 1.19032</strain>
    </source>
</reference>
<comment type="caution">
    <text evidence="6">The sequence shown here is derived from an EMBL/GenBank/DDBJ whole genome shotgun (WGS) entry which is preliminary data.</text>
</comment>
<feature type="active site" description="Schiff-base intermediate with substrate" evidence="5">
    <location>
        <position position="165"/>
    </location>
</feature>
<dbReference type="EMBL" id="JBHSGS010000006">
    <property type="protein sequence ID" value="MFC4718311.1"/>
    <property type="molecule type" value="Genomic_DNA"/>
</dbReference>
<evidence type="ECO:0000313" key="7">
    <source>
        <dbReference type="Proteomes" id="UP001595969"/>
    </source>
</evidence>
<dbReference type="Pfam" id="PF01487">
    <property type="entry name" value="DHquinase_I"/>
    <property type="match status" value="1"/>
</dbReference>
<feature type="binding site" evidence="5">
    <location>
        <position position="77"/>
    </location>
    <ligand>
        <name>3-dehydroquinate</name>
        <dbReference type="ChEBI" id="CHEBI:32364"/>
    </ligand>
</feature>
<keyword evidence="5" id="KW-0028">Amino-acid biosynthesis</keyword>
<dbReference type="NCBIfam" id="TIGR01093">
    <property type="entry name" value="aroD"/>
    <property type="match status" value="1"/>
</dbReference>
<dbReference type="PANTHER" id="PTHR43699:SF1">
    <property type="entry name" value="3-DEHYDROQUINATE DEHYDRATASE"/>
    <property type="match status" value="1"/>
</dbReference>
<keyword evidence="3 5" id="KW-0456">Lyase</keyword>
<comment type="catalytic activity">
    <reaction evidence="1 5">
        <text>3-dehydroquinate = 3-dehydroshikimate + H2O</text>
        <dbReference type="Rhea" id="RHEA:21096"/>
        <dbReference type="ChEBI" id="CHEBI:15377"/>
        <dbReference type="ChEBI" id="CHEBI:16630"/>
        <dbReference type="ChEBI" id="CHEBI:32364"/>
        <dbReference type="EC" id="4.2.1.10"/>
    </reaction>
</comment>
<organism evidence="6 7">
    <name type="scientific">Enterococcus lemanii</name>
    <dbReference type="NCBI Taxonomy" id="1159752"/>
    <lineage>
        <taxon>Bacteria</taxon>
        <taxon>Bacillati</taxon>
        <taxon>Bacillota</taxon>
        <taxon>Bacilli</taxon>
        <taxon>Lactobacillales</taxon>
        <taxon>Enterococcaceae</taxon>
        <taxon>Enterococcus</taxon>
    </lineage>
</organism>
<feature type="binding site" evidence="5">
    <location>
        <position position="226"/>
    </location>
    <ligand>
        <name>3-dehydroquinate</name>
        <dbReference type="ChEBI" id="CHEBI:32364"/>
    </ligand>
</feature>
<dbReference type="PROSITE" id="PS01028">
    <property type="entry name" value="DEHYDROQUINASE_I"/>
    <property type="match status" value="1"/>
</dbReference>
<feature type="binding site" evidence="5">
    <location>
        <position position="16"/>
    </location>
    <ligand>
        <name>3-dehydroquinate</name>
        <dbReference type="ChEBI" id="CHEBI:32364"/>
    </ligand>
</feature>
<dbReference type="GO" id="GO:0003855">
    <property type="term" value="F:3-dehydroquinate dehydratase activity"/>
    <property type="evidence" value="ECO:0007669"/>
    <property type="project" value="UniProtKB-EC"/>
</dbReference>
<dbReference type="HAMAP" id="MF_00214">
    <property type="entry name" value="AroD"/>
    <property type="match status" value="1"/>
</dbReference>
<accession>A0ABV9MQQ3</accession>
<dbReference type="SUPFAM" id="SSF51569">
    <property type="entry name" value="Aldolase"/>
    <property type="match status" value="1"/>
</dbReference>
<evidence type="ECO:0000256" key="5">
    <source>
        <dbReference type="HAMAP-Rule" id="MF_00214"/>
    </source>
</evidence>
<dbReference type="Proteomes" id="UP001595969">
    <property type="component" value="Unassembled WGS sequence"/>
</dbReference>
<evidence type="ECO:0000313" key="6">
    <source>
        <dbReference type="EMBL" id="MFC4718311.1"/>
    </source>
</evidence>
<evidence type="ECO:0000256" key="1">
    <source>
        <dbReference type="ARBA" id="ARBA00001864"/>
    </source>
</evidence>
<keyword evidence="4 5" id="KW-0704">Schiff base</keyword>
<gene>
    <name evidence="5 6" type="primary">aroD</name>
    <name evidence="6" type="ORF">ACFO5I_00805</name>
</gene>
<dbReference type="InterPro" id="IPR050146">
    <property type="entry name" value="Type-I_3-dehydroquinase"/>
</dbReference>
<dbReference type="EC" id="4.2.1.10" evidence="5"/>
<evidence type="ECO:0000256" key="3">
    <source>
        <dbReference type="ARBA" id="ARBA00023239"/>
    </source>
</evidence>
<dbReference type="InterPro" id="IPR013785">
    <property type="entry name" value="Aldolase_TIM"/>
</dbReference>
<feature type="active site" description="Proton donor/acceptor" evidence="5">
    <location>
        <position position="138"/>
    </location>
</feature>
<dbReference type="InterPro" id="IPR001381">
    <property type="entry name" value="DHquinase_I"/>
</dbReference>
<evidence type="ECO:0000256" key="2">
    <source>
        <dbReference type="ARBA" id="ARBA00023141"/>
    </source>
</evidence>
<dbReference type="RefSeq" id="WP_239576177.1">
    <property type="nucleotide sequence ID" value="NZ_JAFBFD010000037.1"/>
</dbReference>
<comment type="function">
    <text evidence="5">Involved in the third step of the chorismate pathway, which leads to the biosynthesis of aromatic amino acids. Catalyzes the cis-dehydration of 3-dehydroquinate (DHQ) and introduces the first double bond of the aromatic ring to yield 3-dehydroshikimate.</text>
</comment>
<comment type="pathway">
    <text evidence="5">Metabolic intermediate biosynthesis; chorismate biosynthesis; chorismate from D-erythrose 4-phosphate and phosphoenolpyruvate: step 3/7.</text>
</comment>
<dbReference type="InterPro" id="IPR018508">
    <property type="entry name" value="3-dehydroquinate_DH_AS"/>
</dbReference>
<feature type="binding site" evidence="5">
    <location>
        <position position="207"/>
    </location>
    <ligand>
        <name>3-dehydroquinate</name>
        <dbReference type="ChEBI" id="CHEBI:32364"/>
    </ligand>
</feature>
<feature type="binding site" evidence="5">
    <location>
        <position position="230"/>
    </location>
    <ligand>
        <name>3-dehydroquinate</name>
        <dbReference type="ChEBI" id="CHEBI:32364"/>
    </ligand>
</feature>
<comment type="subunit">
    <text evidence="5">Homodimer.</text>
</comment>
<dbReference type="Gene3D" id="3.20.20.70">
    <property type="entry name" value="Aldolase class I"/>
    <property type="match status" value="1"/>
</dbReference>
<protein>
    <recommendedName>
        <fullName evidence="5">3-dehydroquinate dehydratase</fullName>
        <shortName evidence="5">3-dehydroquinase</shortName>
        <ecNumber evidence="5">4.2.1.10</ecNumber>
    </recommendedName>
    <alternativeName>
        <fullName evidence="5">Type I DHQase</fullName>
    </alternativeName>
    <alternativeName>
        <fullName evidence="5">Type I dehydroquinase</fullName>
        <shortName evidence="5">DHQ1</shortName>
    </alternativeName>
</protein>
<comment type="similarity">
    <text evidence="5">Belongs to the type-I 3-dehydroquinase family.</text>
</comment>
<proteinExistence type="inferred from homology"/>